<dbReference type="Gene3D" id="3.20.20.20">
    <property type="entry name" value="Dihydropteroate synthase-like"/>
    <property type="match status" value="1"/>
</dbReference>
<comment type="caution">
    <text evidence="11">The sequence shown here is derived from an EMBL/GenBank/DDBJ whole genome shotgun (WGS) entry which is preliminary data.</text>
</comment>
<keyword evidence="12" id="KW-1185">Reference proteome</keyword>
<dbReference type="Pfam" id="PF00809">
    <property type="entry name" value="Pterin_bind"/>
    <property type="match status" value="1"/>
</dbReference>
<dbReference type="GO" id="GO:0046654">
    <property type="term" value="P:tetrahydrofolate biosynthetic process"/>
    <property type="evidence" value="ECO:0007669"/>
    <property type="project" value="UniProtKB-UniPathway"/>
</dbReference>
<dbReference type="PROSITE" id="PS00793">
    <property type="entry name" value="DHPS_2"/>
    <property type="match status" value="1"/>
</dbReference>
<dbReference type="GO" id="GO:0005829">
    <property type="term" value="C:cytosol"/>
    <property type="evidence" value="ECO:0007669"/>
    <property type="project" value="TreeGrafter"/>
</dbReference>
<evidence type="ECO:0000256" key="5">
    <source>
        <dbReference type="ARBA" id="ARBA00022679"/>
    </source>
</evidence>
<comment type="similarity">
    <text evidence="9">Belongs to the DHPS family.</text>
</comment>
<protein>
    <recommendedName>
        <fullName evidence="4 9">Dihydropteroate synthase</fullName>
        <shortName evidence="9">DHPS</shortName>
        <ecNumber evidence="4 9">2.5.1.15</ecNumber>
    </recommendedName>
    <alternativeName>
        <fullName evidence="9">Dihydropteroate pyrophosphorylase</fullName>
    </alternativeName>
</protein>
<dbReference type="UniPathway" id="UPA00077">
    <property type="reaction ID" value="UER00156"/>
</dbReference>
<dbReference type="GO" id="GO:0046872">
    <property type="term" value="F:metal ion binding"/>
    <property type="evidence" value="ECO:0007669"/>
    <property type="project" value="UniProtKB-KW"/>
</dbReference>
<proteinExistence type="inferred from homology"/>
<dbReference type="GO" id="GO:0046656">
    <property type="term" value="P:folic acid biosynthetic process"/>
    <property type="evidence" value="ECO:0007669"/>
    <property type="project" value="UniProtKB-KW"/>
</dbReference>
<dbReference type="InterPro" id="IPR006390">
    <property type="entry name" value="DHP_synth_dom"/>
</dbReference>
<dbReference type="GO" id="GO:0004156">
    <property type="term" value="F:dihydropteroate synthase activity"/>
    <property type="evidence" value="ECO:0007669"/>
    <property type="project" value="UniProtKB-EC"/>
</dbReference>
<organism evidence="11 12">
    <name type="scientific">Reyranella soli</name>
    <dbReference type="NCBI Taxonomy" id="1230389"/>
    <lineage>
        <taxon>Bacteria</taxon>
        <taxon>Pseudomonadati</taxon>
        <taxon>Pseudomonadota</taxon>
        <taxon>Alphaproteobacteria</taxon>
        <taxon>Hyphomicrobiales</taxon>
        <taxon>Reyranellaceae</taxon>
        <taxon>Reyranella</taxon>
    </lineage>
</organism>
<sequence length="272" mass="29056">MTASFAGVTLDRPRIMAIVNVTPDSFSDGGERLDPAQAIDDGLRFVSEGADIVDIGGESTRPGSRPIDADEELQRVLPVVEGLAKRNIVVSIDTRRTAVARACLDAGARIVNDVSALQDDPELMPLVAERAVPVVLMHRAGRSEEKYVVPAYANVVEDVRGFLVERARACEAAGIARERIALDPGLGFGKSVQENVDLVAGAGRLAEAGYPVLIGASRKSFIGRLTGVEEPRRRDPASIWLAVEAARRGAAFVRVHDVAGTRQALAVSRAMR</sequence>
<evidence type="ECO:0000313" key="11">
    <source>
        <dbReference type="EMBL" id="GEP55374.1"/>
    </source>
</evidence>
<keyword evidence="6 9" id="KW-0479">Metal-binding</keyword>
<comment type="pathway">
    <text evidence="3 9">Cofactor biosynthesis; tetrahydrofolate biosynthesis; 7,8-dihydrofolate from 2-amino-4-hydroxy-6-hydroxymethyl-7,8-dihydropteridine diphosphate and 4-aminobenzoate: step 1/2.</text>
</comment>
<dbReference type="PANTHER" id="PTHR20941">
    <property type="entry name" value="FOLATE SYNTHESIS PROTEINS"/>
    <property type="match status" value="1"/>
</dbReference>
<keyword evidence="5 9" id="KW-0808">Transferase</keyword>
<dbReference type="InterPro" id="IPR011005">
    <property type="entry name" value="Dihydropteroate_synth-like_sf"/>
</dbReference>
<comment type="function">
    <text evidence="9">Catalyzes the condensation of para-aminobenzoate (pABA) with 6-hydroxymethyl-7,8-dihydropterin diphosphate (DHPt-PP) to form 7,8-dihydropteroate (H2Pte), the immediate precursor of folate derivatives.</text>
</comment>
<evidence type="ECO:0000256" key="9">
    <source>
        <dbReference type="RuleBase" id="RU361205"/>
    </source>
</evidence>
<evidence type="ECO:0000256" key="4">
    <source>
        <dbReference type="ARBA" id="ARBA00012458"/>
    </source>
</evidence>
<name>A0A512N8R7_9HYPH</name>
<evidence type="ECO:0000256" key="8">
    <source>
        <dbReference type="ARBA" id="ARBA00022909"/>
    </source>
</evidence>
<evidence type="ECO:0000256" key="6">
    <source>
        <dbReference type="ARBA" id="ARBA00022723"/>
    </source>
</evidence>
<dbReference type="EC" id="2.5.1.15" evidence="4 9"/>
<evidence type="ECO:0000256" key="7">
    <source>
        <dbReference type="ARBA" id="ARBA00022842"/>
    </source>
</evidence>
<dbReference type="NCBIfam" id="TIGR01496">
    <property type="entry name" value="DHPS"/>
    <property type="match status" value="1"/>
</dbReference>
<dbReference type="SUPFAM" id="SSF51717">
    <property type="entry name" value="Dihydropteroate synthetase-like"/>
    <property type="match status" value="1"/>
</dbReference>
<comment type="catalytic activity">
    <reaction evidence="1">
        <text>(7,8-dihydropterin-6-yl)methyl diphosphate + 4-aminobenzoate = 7,8-dihydropteroate + diphosphate</text>
        <dbReference type="Rhea" id="RHEA:19949"/>
        <dbReference type="ChEBI" id="CHEBI:17836"/>
        <dbReference type="ChEBI" id="CHEBI:17839"/>
        <dbReference type="ChEBI" id="CHEBI:33019"/>
        <dbReference type="ChEBI" id="CHEBI:72950"/>
        <dbReference type="EC" id="2.5.1.15"/>
    </reaction>
</comment>
<evidence type="ECO:0000259" key="10">
    <source>
        <dbReference type="PROSITE" id="PS50972"/>
    </source>
</evidence>
<comment type="cofactor">
    <cofactor evidence="2 9">
        <name>Mg(2+)</name>
        <dbReference type="ChEBI" id="CHEBI:18420"/>
    </cofactor>
</comment>
<gene>
    <name evidence="11" type="ORF">RSO01_25400</name>
</gene>
<dbReference type="AlphaFoldDB" id="A0A512N8R7"/>
<keyword evidence="7 9" id="KW-0460">Magnesium</keyword>
<dbReference type="EMBL" id="BKAJ01000037">
    <property type="protein sequence ID" value="GEP55374.1"/>
    <property type="molecule type" value="Genomic_DNA"/>
</dbReference>
<evidence type="ECO:0000313" key="12">
    <source>
        <dbReference type="Proteomes" id="UP000321058"/>
    </source>
</evidence>
<evidence type="ECO:0000256" key="1">
    <source>
        <dbReference type="ARBA" id="ARBA00000012"/>
    </source>
</evidence>
<reference evidence="11 12" key="1">
    <citation type="submission" date="2019-07" db="EMBL/GenBank/DDBJ databases">
        <title>Whole genome shotgun sequence of Reyranella soli NBRC 108950.</title>
        <authorList>
            <person name="Hosoyama A."/>
            <person name="Uohara A."/>
            <person name="Ohji S."/>
            <person name="Ichikawa N."/>
        </authorList>
    </citation>
    <scope>NUCLEOTIDE SEQUENCE [LARGE SCALE GENOMIC DNA]</scope>
    <source>
        <strain evidence="11 12">NBRC 108950</strain>
    </source>
</reference>
<keyword evidence="8 9" id="KW-0289">Folate biosynthesis</keyword>
<dbReference type="PROSITE" id="PS50972">
    <property type="entry name" value="PTERIN_BINDING"/>
    <property type="match status" value="1"/>
</dbReference>
<evidence type="ECO:0000256" key="3">
    <source>
        <dbReference type="ARBA" id="ARBA00004763"/>
    </source>
</evidence>
<dbReference type="PROSITE" id="PS00792">
    <property type="entry name" value="DHPS_1"/>
    <property type="match status" value="1"/>
</dbReference>
<dbReference type="CDD" id="cd00739">
    <property type="entry name" value="DHPS"/>
    <property type="match status" value="1"/>
</dbReference>
<dbReference type="Proteomes" id="UP000321058">
    <property type="component" value="Unassembled WGS sequence"/>
</dbReference>
<dbReference type="PANTHER" id="PTHR20941:SF1">
    <property type="entry name" value="FOLIC ACID SYNTHESIS PROTEIN FOL1"/>
    <property type="match status" value="1"/>
</dbReference>
<accession>A0A512N8R7</accession>
<dbReference type="InterPro" id="IPR000489">
    <property type="entry name" value="Pterin-binding_dom"/>
</dbReference>
<evidence type="ECO:0000256" key="2">
    <source>
        <dbReference type="ARBA" id="ARBA00001946"/>
    </source>
</evidence>
<feature type="domain" description="Pterin-binding" evidence="10">
    <location>
        <begin position="13"/>
        <end position="266"/>
    </location>
</feature>
<dbReference type="InterPro" id="IPR045031">
    <property type="entry name" value="DHP_synth-like"/>
</dbReference>